<keyword evidence="3" id="KW-1003">Cell membrane</keyword>
<protein>
    <submittedName>
        <fullName evidence="8">MATE family efflux transporter</fullName>
    </submittedName>
</protein>
<feature type="transmembrane region" description="Helical" evidence="7">
    <location>
        <begin position="196"/>
        <end position="220"/>
    </location>
</feature>
<feature type="transmembrane region" description="Helical" evidence="7">
    <location>
        <begin position="102"/>
        <end position="123"/>
    </location>
</feature>
<dbReference type="GO" id="GO:0005886">
    <property type="term" value="C:plasma membrane"/>
    <property type="evidence" value="ECO:0007669"/>
    <property type="project" value="UniProtKB-SubCell"/>
</dbReference>
<feature type="transmembrane region" description="Helical" evidence="7">
    <location>
        <begin position="392"/>
        <end position="414"/>
    </location>
</feature>
<feature type="transmembrane region" description="Helical" evidence="7">
    <location>
        <begin position="59"/>
        <end position="81"/>
    </location>
</feature>
<keyword evidence="4 7" id="KW-0812">Transmembrane</keyword>
<dbReference type="PANTHER" id="PTHR43549:SF3">
    <property type="entry name" value="MULTIDRUG RESISTANCE PROTEIN YPNP-RELATED"/>
    <property type="match status" value="1"/>
</dbReference>
<feature type="transmembrane region" description="Helical" evidence="7">
    <location>
        <begin position="21"/>
        <end position="39"/>
    </location>
</feature>
<evidence type="ECO:0000256" key="1">
    <source>
        <dbReference type="ARBA" id="ARBA00004429"/>
    </source>
</evidence>
<accession>A0AB39X8U7</accession>
<dbReference type="InterPro" id="IPR002528">
    <property type="entry name" value="MATE_fam"/>
</dbReference>
<feature type="transmembrane region" description="Helical" evidence="7">
    <location>
        <begin position="259"/>
        <end position="281"/>
    </location>
</feature>
<feature type="transmembrane region" description="Helical" evidence="7">
    <location>
        <begin position="287"/>
        <end position="305"/>
    </location>
</feature>
<feature type="transmembrane region" description="Helical" evidence="7">
    <location>
        <begin position="170"/>
        <end position="190"/>
    </location>
</feature>
<dbReference type="NCBIfam" id="TIGR00797">
    <property type="entry name" value="matE"/>
    <property type="match status" value="1"/>
</dbReference>
<dbReference type="GO" id="GO:0015297">
    <property type="term" value="F:antiporter activity"/>
    <property type="evidence" value="ECO:0007669"/>
    <property type="project" value="InterPro"/>
</dbReference>
<dbReference type="GO" id="GO:0042910">
    <property type="term" value="F:xenobiotic transmembrane transporter activity"/>
    <property type="evidence" value="ECO:0007669"/>
    <property type="project" value="InterPro"/>
</dbReference>
<dbReference type="Pfam" id="PF01554">
    <property type="entry name" value="MatE"/>
    <property type="match status" value="2"/>
</dbReference>
<evidence type="ECO:0000313" key="8">
    <source>
        <dbReference type="EMBL" id="XDV10464.1"/>
    </source>
</evidence>
<feature type="transmembrane region" description="Helical" evidence="7">
    <location>
        <begin position="135"/>
        <end position="158"/>
    </location>
</feature>
<evidence type="ECO:0000256" key="6">
    <source>
        <dbReference type="ARBA" id="ARBA00023136"/>
    </source>
</evidence>
<reference evidence="8" key="1">
    <citation type="submission" date="2024-07" db="EMBL/GenBank/DDBJ databases">
        <title>Whole genome sequence of bacterial strains from algal surface.</title>
        <authorList>
            <person name="Kumar P."/>
        </authorList>
    </citation>
    <scope>NUCLEOTIDE SEQUENCE</scope>
    <source>
        <strain evidence="8">PP-1MA</strain>
    </source>
</reference>
<dbReference type="EMBL" id="CP165718">
    <property type="protein sequence ID" value="XDV10464.1"/>
    <property type="molecule type" value="Genomic_DNA"/>
</dbReference>
<evidence type="ECO:0000256" key="7">
    <source>
        <dbReference type="SAM" id="Phobius"/>
    </source>
</evidence>
<dbReference type="PIRSF" id="PIRSF006603">
    <property type="entry name" value="DinF"/>
    <property type="match status" value="1"/>
</dbReference>
<dbReference type="RefSeq" id="WP_369743841.1">
    <property type="nucleotide sequence ID" value="NZ_CP165718.1"/>
</dbReference>
<keyword evidence="6 7" id="KW-0472">Membrane</keyword>
<evidence type="ECO:0000256" key="3">
    <source>
        <dbReference type="ARBA" id="ARBA00022475"/>
    </source>
</evidence>
<gene>
    <name evidence="8" type="ORF">AB8S08_04565</name>
</gene>
<evidence type="ECO:0000256" key="4">
    <source>
        <dbReference type="ARBA" id="ARBA00022692"/>
    </source>
</evidence>
<keyword evidence="2" id="KW-0813">Transport</keyword>
<feature type="transmembrane region" description="Helical" evidence="7">
    <location>
        <begin position="420"/>
        <end position="439"/>
    </location>
</feature>
<evidence type="ECO:0000256" key="2">
    <source>
        <dbReference type="ARBA" id="ARBA00022448"/>
    </source>
</evidence>
<evidence type="ECO:0000256" key="5">
    <source>
        <dbReference type="ARBA" id="ARBA00022989"/>
    </source>
</evidence>
<dbReference type="InterPro" id="IPR052031">
    <property type="entry name" value="Membrane_Transporter-Flippase"/>
</dbReference>
<sequence length="456" mass="48378">MSPAVSAKSLLHRPIPSTLWQMTWPVIIGVLTLISFNVVDTFFVGMLGTDPLAAVSFTFPVTFTVVSLSIGLGIGTSAVIARKRGSGREEHARFDGTTALTVAALLVAVLALIGWLLMPAIFALLGAQERLLPDIYAYMTPWFIGAVWLVIPMVGNAVLRAAGDTRTPSLIMASGGLLNAVFDPILIFGWGPVPALGVQGAALASVLSWVIGSVLVLWYLRYKQLLSLRAPSGATWLHSARQILSIGLPAAGANMLTPLAMAVLTALVAVYGAEAVAAFGVGSRLESLASVVILALSMSLPPLISQNFGAHAFDRVGAAYKVAVRAVLIIQLLMYGLLIALAPVIAAVFTDDPEVAELIRLFIYVMPLGYGAQGVIILTNSSLNALHLPMSALSLSVIRLFVMFVPLSWLGGLWYDLPGLFVGGVVANIVTGFIAWIWFQRALGQERDKQQHAVTG</sequence>
<dbReference type="PANTHER" id="PTHR43549">
    <property type="entry name" value="MULTIDRUG RESISTANCE PROTEIN YPNP-RELATED"/>
    <property type="match status" value="1"/>
</dbReference>
<feature type="transmembrane region" description="Helical" evidence="7">
    <location>
        <begin position="361"/>
        <end position="380"/>
    </location>
</feature>
<feature type="transmembrane region" description="Helical" evidence="7">
    <location>
        <begin position="326"/>
        <end position="349"/>
    </location>
</feature>
<dbReference type="InterPro" id="IPR048279">
    <property type="entry name" value="MdtK-like"/>
</dbReference>
<comment type="subcellular location">
    <subcellularLocation>
        <location evidence="1">Cell inner membrane</location>
        <topology evidence="1">Multi-pass membrane protein</topology>
    </subcellularLocation>
</comment>
<name>A0AB39X8U7_9GAMM</name>
<keyword evidence="5 7" id="KW-1133">Transmembrane helix</keyword>
<organism evidence="8">
    <name type="scientific">Pseudidiomarina sp. PP-1MA</name>
    <dbReference type="NCBI Taxonomy" id="3237706"/>
    <lineage>
        <taxon>Bacteria</taxon>
        <taxon>Pseudomonadati</taxon>
        <taxon>Pseudomonadota</taxon>
        <taxon>Gammaproteobacteria</taxon>
        <taxon>Alteromonadales</taxon>
        <taxon>Idiomarinaceae</taxon>
        <taxon>Pseudidiomarina</taxon>
    </lineage>
</organism>
<dbReference type="AlphaFoldDB" id="A0AB39X8U7"/>
<proteinExistence type="predicted"/>